<gene>
    <name evidence="1" type="ORF">N5J77_00635</name>
</gene>
<organism evidence="1 2">
    <name type="scientific">Sphingobium yanoikuyae</name>
    <name type="common">Sphingomonas yanoikuyae</name>
    <dbReference type="NCBI Taxonomy" id="13690"/>
    <lineage>
        <taxon>Bacteria</taxon>
        <taxon>Pseudomonadati</taxon>
        <taxon>Pseudomonadota</taxon>
        <taxon>Alphaproteobacteria</taxon>
        <taxon>Sphingomonadales</taxon>
        <taxon>Sphingomonadaceae</taxon>
        <taxon>Sphingobium</taxon>
    </lineage>
</organism>
<dbReference type="EMBL" id="JAOCKX010000001">
    <property type="protein sequence ID" value="MDH2129613.1"/>
    <property type="molecule type" value="Genomic_DNA"/>
</dbReference>
<dbReference type="InterPro" id="IPR027417">
    <property type="entry name" value="P-loop_NTPase"/>
</dbReference>
<evidence type="ECO:0000313" key="2">
    <source>
        <dbReference type="Proteomes" id="UP001162318"/>
    </source>
</evidence>
<name>A0AA43B830_SPHYA</name>
<proteinExistence type="predicted"/>
<dbReference type="RefSeq" id="WP_066768665.1">
    <property type="nucleotide sequence ID" value="NZ_JAOCKX010000001.1"/>
</dbReference>
<comment type="caution">
    <text evidence="1">The sequence shown here is derived from an EMBL/GenBank/DDBJ whole genome shotgun (WGS) entry which is preliminary data.</text>
</comment>
<reference evidence="1" key="1">
    <citation type="submission" date="2022-09" db="EMBL/GenBank/DDBJ databases">
        <title>Intensive care unit water sources are persistently colonized with multi-drug resistant bacteria and are the site of extensive horizontal gene transfer of antibiotic resistance genes.</title>
        <authorList>
            <person name="Diorio-Toth L."/>
        </authorList>
    </citation>
    <scope>NUCLEOTIDE SEQUENCE</scope>
    <source>
        <strain evidence="1">GD03659</strain>
    </source>
</reference>
<sequence length="1091" mass="119039">MGMKMKASANVNLQAVFAAPREAAGPTTRHYGDDLPFARLCLAVRGWVTPTNLVRNLAGGGGGDMLAALAGEVETTAATRSGQWFMQVEPRRQAIATAFGDEVVRALAPHLGSDGQDVILSAFRLALDDKPVDLAALSDKALRALANVRDWLGDRWRLPFDKDEIGAALAGKVLAADLERMTAQQLVGKAHRDALAILERFVLPGEDARLRAIYVQAAGGGGKTTLLAYLQRKLQERAGGAAIARIDFDEPGIDPSRMITLNLALFEQLASNLSQIRARVSDFLPQLRGAASALRLPDYAGWTPLAGWSSGQRRRRSLGGQRQISESVSDQGSILFGLLSPDSLHGPLVLVLDTAELVMEGDSRAAAGIADWLNFLATEAQAHDIRLIIAGRDPPPGGDSLPVGELSLFARLERMGAQFDPPIFLPELVPSEAAELLANCGVDDEKLRQAAADAVPGNPLLLRITADALRDGDARLVQDIHAVHGQAQVDSHSARIYLLRRVIAHVSDPMVRPYVIAAMASPILTSAMLGTVIIPLVDDQVKGGDGAALQATGRRKPRRVFAGIERTAWLGRASLDGKRFTFNRDLRRFVMTLVQAVDDDRKLHNRAHKALLTYHERRRDPLDRALTYYHQRALGGPAKLPRGDKSLKILRGLLDQFSEALEEEVASEIDALLLSRQFSAVRERFGRAPPVIAVGRGDATGGAKAEAISSQFEAIPSDRRLDDRDWRFHLEGREGKPGQGELLVGDDRAAEALAMYRERPTREPGAPPTFVIQAVADLGEWDCEDIAISAVVEDLSSKLSPRSVNANIERIYWITRFALQRDTGKLERTHIDLLQTVCNYLTGPGLATLPPLLAVAEAFCDERLMSPRMMGGVRGNEGEGRIYLVRRQPLNAELAIGQFAVTQRDWLARVRRTRAVASVDALSWVQRQIDDLHGQPIAMVSQQFMKLREAIEIDWNGRDISAGTLLLRGMTAEFLRPLREGMARVIAEGGTERLRPILERATIGMTIRPAELEPETFHERLRANPRAWLSAFISYADRSRLLPGLCADLAETLASSDVTGASVARVASSYLAWDEALGGGSDWRNESSLSA</sequence>
<protein>
    <submittedName>
        <fullName evidence="1">Uncharacterized protein</fullName>
    </submittedName>
</protein>
<accession>A0AA43B830</accession>
<dbReference type="Proteomes" id="UP001162318">
    <property type="component" value="Unassembled WGS sequence"/>
</dbReference>
<dbReference type="SUPFAM" id="SSF52540">
    <property type="entry name" value="P-loop containing nucleoside triphosphate hydrolases"/>
    <property type="match status" value="1"/>
</dbReference>
<dbReference type="AlphaFoldDB" id="A0AA43B830"/>
<evidence type="ECO:0000313" key="1">
    <source>
        <dbReference type="EMBL" id="MDH2129613.1"/>
    </source>
</evidence>